<dbReference type="Pfam" id="PF00069">
    <property type="entry name" value="Pkinase"/>
    <property type="match status" value="1"/>
</dbReference>
<dbReference type="InterPro" id="IPR044926">
    <property type="entry name" value="RGS_subdomain_2"/>
</dbReference>
<evidence type="ECO:0000256" key="4">
    <source>
        <dbReference type="ARBA" id="ARBA00022777"/>
    </source>
</evidence>
<dbReference type="PROSITE" id="PS00107">
    <property type="entry name" value="PROTEIN_KINASE_ATP"/>
    <property type="match status" value="1"/>
</dbReference>
<dbReference type="Gene3D" id="1.10.510.10">
    <property type="entry name" value="Transferase(Phosphotransferase) domain 1"/>
    <property type="match status" value="1"/>
</dbReference>
<dbReference type="GO" id="GO:0005524">
    <property type="term" value="F:ATP binding"/>
    <property type="evidence" value="ECO:0007669"/>
    <property type="project" value="UniProtKB-UniRule"/>
</dbReference>
<dbReference type="InterPro" id="IPR000719">
    <property type="entry name" value="Prot_kinase_dom"/>
</dbReference>
<evidence type="ECO:0000313" key="8">
    <source>
        <dbReference type="EMBL" id="KAL1525897.1"/>
    </source>
</evidence>
<dbReference type="InterPro" id="IPR017441">
    <property type="entry name" value="Protein_kinase_ATP_BS"/>
</dbReference>
<keyword evidence="5 6" id="KW-0067">ATP-binding</keyword>
<dbReference type="Proteomes" id="UP001515480">
    <property type="component" value="Unassembled WGS sequence"/>
</dbReference>
<evidence type="ECO:0000259" key="7">
    <source>
        <dbReference type="PROSITE" id="PS50011"/>
    </source>
</evidence>
<dbReference type="Gene3D" id="3.30.200.20">
    <property type="entry name" value="Phosphorylase Kinase, domain 1"/>
    <property type="match status" value="1"/>
</dbReference>
<dbReference type="SUPFAM" id="SSF56112">
    <property type="entry name" value="Protein kinase-like (PK-like)"/>
    <property type="match status" value="1"/>
</dbReference>
<reference evidence="8 9" key="1">
    <citation type="journal article" date="2024" name="Science">
        <title>Giant polyketide synthase enzymes in the biosynthesis of giant marine polyether toxins.</title>
        <authorList>
            <person name="Fallon T.R."/>
            <person name="Shende V.V."/>
            <person name="Wierzbicki I.H."/>
            <person name="Pendleton A.L."/>
            <person name="Watervoot N.F."/>
            <person name="Auber R.P."/>
            <person name="Gonzalez D.J."/>
            <person name="Wisecaver J.H."/>
            <person name="Moore B.S."/>
        </authorList>
    </citation>
    <scope>NUCLEOTIDE SEQUENCE [LARGE SCALE GENOMIC DNA]</scope>
    <source>
        <strain evidence="8 9">12B1</strain>
    </source>
</reference>
<evidence type="ECO:0000256" key="3">
    <source>
        <dbReference type="ARBA" id="ARBA00022741"/>
    </source>
</evidence>
<dbReference type="GO" id="GO:0004674">
    <property type="term" value="F:protein serine/threonine kinase activity"/>
    <property type="evidence" value="ECO:0007669"/>
    <property type="project" value="UniProtKB-KW"/>
</dbReference>
<name>A0AB34JY93_PRYPA</name>
<dbReference type="AlphaFoldDB" id="A0AB34JY93"/>
<accession>A0AB34JY93</accession>
<sequence length="591" mass="64663">MANLNNPKEELKNRSAQYAKYLEYGLARVVRRPFAKPSAEEKADLSAYHGKPLWELWALSQIHQYYLTQWALQQPSRPELHAVVKFLLQLEQMGAVEDARADVLCEALAAALPDPARKQGCLAAAKTALCKLHAASRAMPYDAKIFCAALDDLLAFFPGAAVTCEQYLSEERWREQLIQADFNVSRTKGAKDFADGTVPKPLLVGVGGYGLVQLAFLGDWGMAYALKRQNIRMVEEKKHVDMAWLEWSILTNVQSNFLLDCPYAFIDAKDLVLAVRMMPGGDLSYYLKEKKKEGAVGLGPEAVRFYIASTLLGLQALHAAGFLYRDLKDKNILLDAAGNARLCDFGLSADVRSSPASGSTGTKGFWAPEQLDKSQSYRTEPDFWTLGVCAFHWACGKLPFHASESDEVKELVKKGEYDVKTPGFKEVKGLASLCEGLLTLDPQRRLGVRGDGIADLKKEPFFKGLDWAKLEAGVLKAPLVPGKDKINAQLPNSLKDEFSEWAEKDLPEGAHERFAAWTCTCRAVVEHSAIEKLEKDPLLFEDNDNVAPLLQPGLYTAARTPPSSAAAAAGESAAKAASTAAPSGGGCCVIS</sequence>
<dbReference type="InterPro" id="IPR008271">
    <property type="entry name" value="Ser/Thr_kinase_AS"/>
</dbReference>
<dbReference type="PROSITE" id="PS00108">
    <property type="entry name" value="PROTEIN_KINASE_ST"/>
    <property type="match status" value="1"/>
</dbReference>
<organism evidence="8 9">
    <name type="scientific">Prymnesium parvum</name>
    <name type="common">Toxic golden alga</name>
    <dbReference type="NCBI Taxonomy" id="97485"/>
    <lineage>
        <taxon>Eukaryota</taxon>
        <taxon>Haptista</taxon>
        <taxon>Haptophyta</taxon>
        <taxon>Prymnesiophyceae</taxon>
        <taxon>Prymnesiales</taxon>
        <taxon>Prymnesiaceae</taxon>
        <taxon>Prymnesium</taxon>
    </lineage>
</organism>
<keyword evidence="4" id="KW-0418">Kinase</keyword>
<feature type="domain" description="Protein kinase" evidence="7">
    <location>
        <begin position="198"/>
        <end position="462"/>
    </location>
</feature>
<keyword evidence="1" id="KW-0723">Serine/threonine-protein kinase</keyword>
<proteinExistence type="predicted"/>
<dbReference type="PROSITE" id="PS50011">
    <property type="entry name" value="PROTEIN_KINASE_DOM"/>
    <property type="match status" value="1"/>
</dbReference>
<dbReference type="Gene3D" id="1.10.167.10">
    <property type="entry name" value="Regulator of G-protein Signalling 4, domain 2"/>
    <property type="match status" value="1"/>
</dbReference>
<keyword evidence="9" id="KW-1185">Reference proteome</keyword>
<feature type="binding site" evidence="6">
    <location>
        <position position="227"/>
    </location>
    <ligand>
        <name>ATP</name>
        <dbReference type="ChEBI" id="CHEBI:30616"/>
    </ligand>
</feature>
<evidence type="ECO:0000256" key="6">
    <source>
        <dbReference type="PROSITE-ProRule" id="PRU10141"/>
    </source>
</evidence>
<keyword evidence="2" id="KW-0808">Transferase</keyword>
<dbReference type="SMART" id="SM00220">
    <property type="entry name" value="S_TKc"/>
    <property type="match status" value="1"/>
</dbReference>
<evidence type="ECO:0000256" key="2">
    <source>
        <dbReference type="ARBA" id="ARBA00022679"/>
    </source>
</evidence>
<comment type="caution">
    <text evidence="8">The sequence shown here is derived from an EMBL/GenBank/DDBJ whole genome shotgun (WGS) entry which is preliminary data.</text>
</comment>
<evidence type="ECO:0000256" key="1">
    <source>
        <dbReference type="ARBA" id="ARBA00022527"/>
    </source>
</evidence>
<gene>
    <name evidence="8" type="ORF">AB1Y20_020725</name>
</gene>
<protein>
    <recommendedName>
        <fullName evidence="7">Protein kinase domain-containing protein</fullName>
    </recommendedName>
</protein>
<evidence type="ECO:0000313" key="9">
    <source>
        <dbReference type="Proteomes" id="UP001515480"/>
    </source>
</evidence>
<dbReference type="PANTHER" id="PTHR24355">
    <property type="entry name" value="G PROTEIN-COUPLED RECEPTOR KINASE/RIBOSOMAL PROTEIN S6 KINASE"/>
    <property type="match status" value="1"/>
</dbReference>
<dbReference type="InterPro" id="IPR011009">
    <property type="entry name" value="Kinase-like_dom_sf"/>
</dbReference>
<keyword evidence="3 6" id="KW-0547">Nucleotide-binding</keyword>
<dbReference type="PANTHER" id="PTHR24355:SF18">
    <property type="entry name" value="G PROTEIN-COUPLED RECEPTOR KINASE"/>
    <property type="match status" value="1"/>
</dbReference>
<dbReference type="EMBL" id="JBGBPQ010000004">
    <property type="protein sequence ID" value="KAL1525897.1"/>
    <property type="molecule type" value="Genomic_DNA"/>
</dbReference>
<evidence type="ECO:0000256" key="5">
    <source>
        <dbReference type="ARBA" id="ARBA00022840"/>
    </source>
</evidence>